<accession>A0A975F0N7</accession>
<gene>
    <name evidence="1" type="ORF">HRI96_08310</name>
</gene>
<evidence type="ECO:0000313" key="1">
    <source>
        <dbReference type="EMBL" id="QTQ12198.1"/>
    </source>
</evidence>
<dbReference type="NCBIfam" id="NF045477">
    <property type="entry name" value="LPO_1073_dom"/>
    <property type="match status" value="1"/>
</dbReference>
<reference evidence="1" key="2">
    <citation type="journal article" date="2021" name="Microbiol. Resour. Announc.">
        <title>Complete Genome Sequences of Three Human Oral Treponema parvum Isolates.</title>
        <authorList>
            <person name="Zeng H."/>
            <person name="Watt R.M."/>
        </authorList>
    </citation>
    <scope>NUCLEOTIDE SEQUENCE</scope>
    <source>
        <strain evidence="1">ATCC 700773</strain>
    </source>
</reference>
<protein>
    <submittedName>
        <fullName evidence="1">Uncharacterized protein</fullName>
    </submittedName>
</protein>
<dbReference type="RefSeq" id="WP_210116912.1">
    <property type="nucleotide sequence ID" value="NZ_CP054257.1"/>
</dbReference>
<proteinExistence type="predicted"/>
<sequence length="272" mass="30958">MNEMSAKATNNSSINQINGNVTINNFIQIREIFNTLYELNFPKLVEAAEERARKNVEEFCKNFFSKIEEDERLKIQESLKHPNSQYILNSSINNAARFGDTSNLNILSEALKQALLVDDNGLTFQLNLALELIPQLNKNQLSVIVISFFIHTLSFRQNIPQLHEIFAASCLKNYLPTSNIKNNQIMHLVSLGIFSFNQFAGGTAMNLIKQKYPNNMELFSNIENGNFNTFKSIVDYYDSNSLIHYQPMPVANVIGFLLVKENIGQLDIGILR</sequence>
<evidence type="ECO:0000313" key="2">
    <source>
        <dbReference type="Proteomes" id="UP000671995"/>
    </source>
</evidence>
<dbReference type="AlphaFoldDB" id="A0A975F0N7"/>
<dbReference type="Proteomes" id="UP000671995">
    <property type="component" value="Chromosome"/>
</dbReference>
<dbReference type="InterPro" id="IPR053773">
    <property type="entry name" value="Vpar_1526-like"/>
</dbReference>
<reference evidence="1" key="1">
    <citation type="submission" date="2020-05" db="EMBL/GenBank/DDBJ databases">
        <authorList>
            <person name="Zeng H."/>
            <person name="Chan Y.K."/>
            <person name="Watt R.M."/>
        </authorList>
    </citation>
    <scope>NUCLEOTIDE SEQUENCE</scope>
    <source>
        <strain evidence="1">ATCC 700773</strain>
    </source>
</reference>
<name>A0A975F0N7_9SPIR</name>
<dbReference type="EMBL" id="CP054257">
    <property type="protein sequence ID" value="QTQ12198.1"/>
    <property type="molecule type" value="Genomic_DNA"/>
</dbReference>
<organism evidence="1 2">
    <name type="scientific">Treponema parvum</name>
    <dbReference type="NCBI Taxonomy" id="138851"/>
    <lineage>
        <taxon>Bacteria</taxon>
        <taxon>Pseudomonadati</taxon>
        <taxon>Spirochaetota</taxon>
        <taxon>Spirochaetia</taxon>
        <taxon>Spirochaetales</taxon>
        <taxon>Treponemataceae</taxon>
        <taxon>Treponema</taxon>
    </lineage>
</organism>